<dbReference type="RefSeq" id="WP_022943473.1">
    <property type="nucleotide sequence ID" value="NZ_DJHQ01000050.1"/>
</dbReference>
<organism evidence="3 5">
    <name type="scientific">Pseudoalteromonas ruthenica</name>
    <dbReference type="NCBI Taxonomy" id="151081"/>
    <lineage>
        <taxon>Bacteria</taxon>
        <taxon>Pseudomonadati</taxon>
        <taxon>Pseudomonadota</taxon>
        <taxon>Gammaproteobacteria</taxon>
        <taxon>Alteromonadales</taxon>
        <taxon>Pseudoalteromonadaceae</taxon>
        <taxon>Pseudoalteromonas</taxon>
    </lineage>
</organism>
<dbReference type="Pfam" id="PF20250">
    <property type="entry name" value="FapA_N"/>
    <property type="match status" value="1"/>
</dbReference>
<comment type="caution">
    <text evidence="3">The sequence shown here is derived from an EMBL/GenBank/DDBJ whole genome shotgun (WGS) entry which is preliminary data.</text>
</comment>
<reference evidence="4" key="4">
    <citation type="submission" date="2019-09" db="EMBL/GenBank/DDBJ databases">
        <title>Co-occurence of chitin degradation, pigmentation and bioactivity in marine Pseudoalteromonas.</title>
        <authorList>
            <person name="Sonnenschein E.C."/>
            <person name="Bech P.K."/>
        </authorList>
    </citation>
    <scope>NUCLEOTIDE SEQUENCE</scope>
    <source>
        <strain evidence="4">S2897</strain>
    </source>
</reference>
<dbReference type="PANTHER" id="PTHR38032">
    <property type="entry name" value="POLYMERASE-RELATED"/>
    <property type="match status" value="1"/>
</dbReference>
<evidence type="ECO:0000313" key="5">
    <source>
        <dbReference type="Proteomes" id="UP000033664"/>
    </source>
</evidence>
<keyword evidence="5" id="KW-1185">Reference proteome</keyword>
<reference evidence="6" key="3">
    <citation type="submission" date="2019-06" db="EMBL/GenBank/DDBJ databases">
        <title>Co-occurence of chitin degradation, pigmentation and bioactivity in marine Pseudoalteromonas.</title>
        <authorList>
            <person name="Sonnenschein E.C."/>
            <person name="Bech P.K."/>
        </authorList>
    </citation>
    <scope>NUCLEOTIDE SEQUENCE [LARGE SCALE GENOMIC DNA]</scope>
    <source>
        <strain evidence="6">S2897</strain>
    </source>
</reference>
<dbReference type="InterPro" id="IPR036145">
    <property type="entry name" value="MinC_C_sf"/>
</dbReference>
<evidence type="ECO:0000313" key="3">
    <source>
        <dbReference type="EMBL" id="KJZ01979.1"/>
    </source>
</evidence>
<dbReference type="InterPro" id="IPR046865">
    <property type="entry name" value="FapA_b_solenoid"/>
</dbReference>
<dbReference type="GO" id="GO:0000902">
    <property type="term" value="P:cell morphogenesis"/>
    <property type="evidence" value="ECO:0007669"/>
    <property type="project" value="InterPro"/>
</dbReference>
<dbReference type="Proteomes" id="UP000305874">
    <property type="component" value="Unassembled WGS sequence"/>
</dbReference>
<dbReference type="SUPFAM" id="SSF63848">
    <property type="entry name" value="Cell-division inhibitor MinC, C-terminal domain"/>
    <property type="match status" value="1"/>
</dbReference>
<dbReference type="EMBL" id="PNCG01000001">
    <property type="protein sequence ID" value="TMP88999.1"/>
    <property type="molecule type" value="Genomic_DNA"/>
</dbReference>
<reference evidence="3 5" key="1">
    <citation type="journal article" date="2015" name="BMC Genomics">
        <title>Genome mining reveals unlocked bioactive potential of marine Gram-negative bacteria.</title>
        <authorList>
            <person name="Machado H."/>
            <person name="Sonnenschein E.C."/>
            <person name="Melchiorsen J."/>
            <person name="Gram L."/>
        </authorList>
    </citation>
    <scope>NUCLEOTIDE SEQUENCE [LARGE SCALE GENOMIC DNA]</scope>
    <source>
        <strain evidence="3 5">S3137</strain>
    </source>
</reference>
<keyword evidence="1" id="KW-0175">Coiled coil</keyword>
<dbReference type="PANTHER" id="PTHR38032:SF1">
    <property type="entry name" value="RNA-BINDING PROTEIN KHPB N-TERMINAL DOMAIN-CONTAINING PROTEIN"/>
    <property type="match status" value="1"/>
</dbReference>
<dbReference type="Pfam" id="PF03961">
    <property type="entry name" value="FapA"/>
    <property type="match status" value="1"/>
</dbReference>
<proteinExistence type="predicted"/>
<dbReference type="InterPro" id="IPR046866">
    <property type="entry name" value="FapA_N"/>
</dbReference>
<dbReference type="PATRIC" id="fig|151081.8.peg.1842"/>
<feature type="domain" description="Flagellar Assembly Protein A N-terminal region" evidence="2">
    <location>
        <begin position="70"/>
        <end position="247"/>
    </location>
</feature>
<dbReference type="EMBL" id="JXXZ01000002">
    <property type="protein sequence ID" value="KJZ01979.1"/>
    <property type="molecule type" value="Genomic_DNA"/>
</dbReference>
<name>A0A0F4Q3U7_9GAMM</name>
<dbReference type="Proteomes" id="UP000033664">
    <property type="component" value="Unassembled WGS sequence"/>
</dbReference>
<gene>
    <name evidence="4" type="ORF">CWC05_01195</name>
    <name evidence="3" type="ORF">TW72_03325</name>
</gene>
<dbReference type="eggNOG" id="COG1315">
    <property type="taxonomic scope" value="Bacteria"/>
</dbReference>
<dbReference type="STRING" id="151081.TW72_03325"/>
<evidence type="ECO:0000259" key="2">
    <source>
        <dbReference type="Pfam" id="PF20250"/>
    </source>
</evidence>
<dbReference type="OrthoDB" id="5807941at2"/>
<sequence length="539" mass="57959">MFKLAHNGNVLFNVTQETPAPPSKAAMLEALQQSEFAGCKVDDEHLDKFYSGEESGPSIVVGKRVDATLEVTISDDKMSAMGRLTTAQGGKALDLEAGKKAIVVAGVRRGYQQALLEKLLQQQFELAPGSSVKGTLARGRLPVDGQPSELVKQTQTLKDRINKPKRREDGTVDMRDFGKLASVQPGTVLMIQKPATPGKEGFTVTGDVLEAKPGEQLSLTPGEGTELNPDNPLELRATVSGVPVESPNGMRVDDIFTIKEVNVKSGHIDFDGSVVITHNVEPGMRVTAKGEISVLGTVESGILNATGDITIKQGTIGHPNHQQNDAELTCQINAGGNLHISHAQYCYLEATNIYIERQASHCQLKALESLIVGPEESPNGKLFGGEVLDACRLEAGEIGSESGAKMRINLVARGADITADNDACVQQLSQTDDKLASLQDALEKAEAIKDAEKKKQLIEKIGATQLALVQQADELETKLSSLDNTLHSLLDGANLVAHQRLNSGVEIHIFDKVLKTARQYPPCVVKLEKSKIEVEFKTS</sequence>
<dbReference type="AlphaFoldDB" id="A0A0F4Q3U7"/>
<protein>
    <submittedName>
        <fullName evidence="4">DUF342 domain-containing protein</fullName>
    </submittedName>
</protein>
<feature type="coiled-coil region" evidence="1">
    <location>
        <begin position="428"/>
        <end position="455"/>
    </location>
</feature>
<dbReference type="InterPro" id="IPR005646">
    <property type="entry name" value="FapA"/>
</dbReference>
<reference evidence="4 6" key="2">
    <citation type="submission" date="2017-12" db="EMBL/GenBank/DDBJ databases">
        <authorList>
            <person name="Paulsen S."/>
            <person name="Gram L.K."/>
        </authorList>
    </citation>
    <scope>NUCLEOTIDE SEQUENCE [LARGE SCALE GENOMIC DNA]</scope>
    <source>
        <strain evidence="4 6">S2897</strain>
    </source>
</reference>
<accession>A0A0F4Q3U7</accession>
<evidence type="ECO:0000256" key="1">
    <source>
        <dbReference type="SAM" id="Coils"/>
    </source>
</evidence>
<evidence type="ECO:0000313" key="6">
    <source>
        <dbReference type="Proteomes" id="UP000305874"/>
    </source>
</evidence>
<evidence type="ECO:0000313" key="4">
    <source>
        <dbReference type="EMBL" id="TMP88999.1"/>
    </source>
</evidence>
<dbReference type="GeneID" id="58227517"/>